<name>A0A813K7H9_POLGL</name>
<organism evidence="2 3">
    <name type="scientific">Polarella glacialis</name>
    <name type="common">Dinoflagellate</name>
    <dbReference type="NCBI Taxonomy" id="89957"/>
    <lineage>
        <taxon>Eukaryota</taxon>
        <taxon>Sar</taxon>
        <taxon>Alveolata</taxon>
        <taxon>Dinophyceae</taxon>
        <taxon>Suessiales</taxon>
        <taxon>Suessiaceae</taxon>
        <taxon>Polarella</taxon>
    </lineage>
</organism>
<dbReference type="Proteomes" id="UP000626109">
    <property type="component" value="Unassembled WGS sequence"/>
</dbReference>
<keyword evidence="1" id="KW-0175">Coiled coil</keyword>
<evidence type="ECO:0000256" key="1">
    <source>
        <dbReference type="SAM" id="Coils"/>
    </source>
</evidence>
<dbReference type="EMBL" id="CAJNNW010029158">
    <property type="protein sequence ID" value="CAE8699262.1"/>
    <property type="molecule type" value="Genomic_DNA"/>
</dbReference>
<reference evidence="2" key="1">
    <citation type="submission" date="2021-02" db="EMBL/GenBank/DDBJ databases">
        <authorList>
            <person name="Dougan E. K."/>
            <person name="Rhodes N."/>
            <person name="Thang M."/>
            <person name="Chan C."/>
        </authorList>
    </citation>
    <scope>NUCLEOTIDE SEQUENCE</scope>
</reference>
<comment type="caution">
    <text evidence="2">The sequence shown here is derived from an EMBL/GenBank/DDBJ whole genome shotgun (WGS) entry which is preliminary data.</text>
</comment>
<feature type="coiled-coil region" evidence="1">
    <location>
        <begin position="182"/>
        <end position="227"/>
    </location>
</feature>
<gene>
    <name evidence="2" type="ORF">PGLA2088_LOCUS31091</name>
</gene>
<evidence type="ECO:0000313" key="2">
    <source>
        <dbReference type="EMBL" id="CAE8699262.1"/>
    </source>
</evidence>
<protein>
    <submittedName>
        <fullName evidence="2">Uncharacterized protein</fullName>
    </submittedName>
</protein>
<evidence type="ECO:0000313" key="3">
    <source>
        <dbReference type="Proteomes" id="UP000626109"/>
    </source>
</evidence>
<accession>A0A813K7H9</accession>
<proteinExistence type="predicted"/>
<dbReference type="AlphaFoldDB" id="A0A813K7H9"/>
<sequence>MKGQIPLCSERLLRCLARCDCVRSFLNFARPCSLSRAIASGCARAMASAEKVKQALAETNKVLETFVTSIESECAKKIKNAQAENKNLKEIMASLEIECAKKVKKAQAETKNVKEMMASMEIEFAKKVNKAQAETKNVKEMMASLEIECAKKVKKAQTETKNAKDLTLSLTALLEIECAKKVKKAQTETKNVKELIASLEIECAKKVKNTQTDNKNVKEIMASMEIECSKKVWKAQTETKNVKEILASLEIECSKKVKISDAKLKMLEQNNGLMKTELNQIQKYFDAAEQPQSFKPGDPVVLCGLNSNSGASLNGRLGTVVAVGSIDQGRITVDVQGVGIKAVKIDNVLHKSEAQAGQPSFMSNMKAKLDQMVGGMRVKLRQATSELEHYKAQRHKDVKTKDTEIADLKKKCSQLALDNQKLKGRPLAADIPEDDLLGAVVKLMIKEARLKDADSDPNVKRQLQRCLHPDKNPATKVATKMMQLLSYLW</sequence>
<feature type="coiled-coil region" evidence="1">
    <location>
        <begin position="71"/>
        <end position="148"/>
    </location>
</feature>